<dbReference type="AlphaFoldDB" id="A0AAV4NPN2"/>
<reference evidence="1 2" key="1">
    <citation type="submission" date="2021-06" db="EMBL/GenBank/DDBJ databases">
        <title>Caerostris extrusa draft genome.</title>
        <authorList>
            <person name="Kono N."/>
            <person name="Arakawa K."/>
        </authorList>
    </citation>
    <scope>NUCLEOTIDE SEQUENCE [LARGE SCALE GENOMIC DNA]</scope>
</reference>
<sequence length="98" mass="10471">MASSGLLHFQNENFFETGNAKHGGPSNQFLYLSISFDKEINPRSHGGTSHAGFGPAHHVLGGSSGPQLYLSGVAIAIRSFGFGRLRAGRNELIECRAI</sequence>
<accession>A0AAV4NPN2</accession>
<keyword evidence="2" id="KW-1185">Reference proteome</keyword>
<dbReference type="EMBL" id="BPLR01021133">
    <property type="protein sequence ID" value="GIX86359.1"/>
    <property type="molecule type" value="Genomic_DNA"/>
</dbReference>
<evidence type="ECO:0000313" key="1">
    <source>
        <dbReference type="EMBL" id="GIX86359.1"/>
    </source>
</evidence>
<protein>
    <submittedName>
        <fullName evidence="1">Uncharacterized protein</fullName>
    </submittedName>
</protein>
<gene>
    <name evidence="1" type="ORF">CEXT_716351</name>
</gene>
<dbReference type="Proteomes" id="UP001054945">
    <property type="component" value="Unassembled WGS sequence"/>
</dbReference>
<proteinExistence type="predicted"/>
<name>A0AAV4NPN2_CAEEX</name>
<comment type="caution">
    <text evidence="1">The sequence shown here is derived from an EMBL/GenBank/DDBJ whole genome shotgun (WGS) entry which is preliminary data.</text>
</comment>
<evidence type="ECO:0000313" key="2">
    <source>
        <dbReference type="Proteomes" id="UP001054945"/>
    </source>
</evidence>
<organism evidence="1 2">
    <name type="scientific">Caerostris extrusa</name>
    <name type="common">Bark spider</name>
    <name type="synonym">Caerostris bankana</name>
    <dbReference type="NCBI Taxonomy" id="172846"/>
    <lineage>
        <taxon>Eukaryota</taxon>
        <taxon>Metazoa</taxon>
        <taxon>Ecdysozoa</taxon>
        <taxon>Arthropoda</taxon>
        <taxon>Chelicerata</taxon>
        <taxon>Arachnida</taxon>
        <taxon>Araneae</taxon>
        <taxon>Araneomorphae</taxon>
        <taxon>Entelegynae</taxon>
        <taxon>Araneoidea</taxon>
        <taxon>Araneidae</taxon>
        <taxon>Caerostris</taxon>
    </lineage>
</organism>